<evidence type="ECO:0000256" key="2">
    <source>
        <dbReference type="ARBA" id="ARBA00022490"/>
    </source>
</evidence>
<evidence type="ECO:0000259" key="6">
    <source>
        <dbReference type="Pfam" id="PF04216"/>
    </source>
</evidence>
<dbReference type="CDD" id="cd16341">
    <property type="entry name" value="FdhE"/>
    <property type="match status" value="1"/>
</dbReference>
<feature type="region of interest" description="Disordered" evidence="5">
    <location>
        <begin position="61"/>
        <end position="82"/>
    </location>
</feature>
<evidence type="ECO:0000259" key="8">
    <source>
        <dbReference type="Pfam" id="PF24860"/>
    </source>
</evidence>
<dbReference type="GO" id="GO:0051604">
    <property type="term" value="P:protein maturation"/>
    <property type="evidence" value="ECO:0007669"/>
    <property type="project" value="TreeGrafter"/>
</dbReference>
<organism evidence="9 10">
    <name type="scientific">Pantoea ananatis (strain LMG 20103)</name>
    <dbReference type="NCBI Taxonomy" id="706191"/>
    <lineage>
        <taxon>Bacteria</taxon>
        <taxon>Pseudomonadati</taxon>
        <taxon>Pseudomonadota</taxon>
        <taxon>Gammaproteobacteria</taxon>
        <taxon>Enterobacterales</taxon>
        <taxon>Erwiniaceae</taxon>
        <taxon>Pantoea</taxon>
    </lineage>
</organism>
<dbReference type="STRING" id="706191.PANA_0105"/>
<evidence type="ECO:0000256" key="3">
    <source>
        <dbReference type="ARBA" id="ARBA00061033"/>
    </source>
</evidence>
<comment type="similarity">
    <text evidence="3 4">Belongs to the FdhE family.</text>
</comment>
<dbReference type="PANTHER" id="PTHR37689">
    <property type="entry name" value="PROTEIN FDHE"/>
    <property type="match status" value="1"/>
</dbReference>
<keyword evidence="10" id="KW-1185">Reference proteome</keyword>
<name>D4GGH1_PANAM</name>
<reference evidence="9 10" key="1">
    <citation type="journal article" date="2010" name="J. Bacteriol.">
        <title>Genome sequence of Pantoea ananatis LMG20103, the causative agent of Eucalyptus blight and dieback.</title>
        <authorList>
            <person name="De Maayer P."/>
            <person name="Chan W.Y."/>
            <person name="Venter S.N."/>
            <person name="Toth I.K."/>
            <person name="Birch P.R."/>
            <person name="Joubert F."/>
            <person name="Coutinho T.A."/>
        </authorList>
    </citation>
    <scope>NUCLEOTIDE SEQUENCE [LARGE SCALE GENOMIC DNA]</scope>
    <source>
        <strain evidence="9 10">LMG 20103</strain>
    </source>
</reference>
<dbReference type="HOGENOM" id="CLU_055275_0_0_6"/>
<protein>
    <recommendedName>
        <fullName evidence="4">Protein FdhE homolog</fullName>
    </recommendedName>
</protein>
<sequence>MKWRTAGPACSMSICMKSSSLGKNTFHPQGRDLDCYDQPVGNIDEILKCCNLLTDDESCHDGDNRNRKNVKPATKPPSEWPEPRLKTYSCWCRESRNQPTKQENALYEHPHYPARSVGEERKKPSGDNPAVTFPQLKRLYSRRAARLRDLAAKNPLGDYLRFAAVIAQAQEIVLYDHPLQMNLHARLVQSAQEGKPPLDIHTLPRDTHWHRLLHSLIAELKPEMSGQALAVLENLEKASASELETMASALFAGEYAQVSSDKAPFIWASLSIYWAQMAALIPGKAQAEMGNQRQYCPVCNSMPVASMVHMGTDEGARYLHCNLCESEWYVVRSKCTNCEQSRDLHYWSLDSEHAAVKAESCGDCGSYLKILYQQKNPAIEPVADDLASLVLDARMEQEGFTRSSLNPFMFPGE</sequence>
<dbReference type="GO" id="GO:0005829">
    <property type="term" value="C:cytosol"/>
    <property type="evidence" value="ECO:0007669"/>
    <property type="project" value="TreeGrafter"/>
</dbReference>
<proteinExistence type="inferred from homology"/>
<dbReference type="InterPro" id="IPR056774">
    <property type="entry name" value="FdhE_N"/>
</dbReference>
<dbReference type="InterPro" id="IPR006452">
    <property type="entry name" value="Formate_DH_accessory"/>
</dbReference>
<dbReference type="SUPFAM" id="SSF144020">
    <property type="entry name" value="FdhE-like"/>
    <property type="match status" value="1"/>
</dbReference>
<dbReference type="InterPro" id="IPR056796">
    <property type="entry name" value="FdhE_C"/>
</dbReference>
<accession>D4GGH1</accession>
<dbReference type="NCBIfam" id="TIGR01562">
    <property type="entry name" value="FdhE"/>
    <property type="match status" value="1"/>
</dbReference>
<comment type="subcellular location">
    <subcellularLocation>
        <location evidence="1 4">Cytoplasm</location>
    </subcellularLocation>
</comment>
<dbReference type="HAMAP" id="MF_00611">
    <property type="entry name" value="FdeH"/>
    <property type="match status" value="1"/>
</dbReference>
<evidence type="ECO:0000313" key="10">
    <source>
        <dbReference type="Proteomes" id="UP000001702"/>
    </source>
</evidence>
<dbReference type="InterPro" id="IPR056797">
    <property type="entry name" value="FdhE_central"/>
</dbReference>
<dbReference type="KEGG" id="pam:PANA_0105"/>
<dbReference type="GO" id="GO:0008199">
    <property type="term" value="F:ferric iron binding"/>
    <property type="evidence" value="ECO:0007669"/>
    <property type="project" value="TreeGrafter"/>
</dbReference>
<dbReference type="NCBIfam" id="NF002925">
    <property type="entry name" value="PRK03564.1"/>
    <property type="match status" value="1"/>
</dbReference>
<evidence type="ECO:0000256" key="4">
    <source>
        <dbReference type="HAMAP-Rule" id="MF_00611"/>
    </source>
</evidence>
<dbReference type="EMBL" id="CP001875">
    <property type="protein sequence ID" value="ADD75272.1"/>
    <property type="molecule type" value="Genomic_DNA"/>
</dbReference>
<dbReference type="InterPro" id="IPR024064">
    <property type="entry name" value="FdhE-like_sf"/>
</dbReference>
<gene>
    <name evidence="4 9" type="primary">fdhE</name>
    <name evidence="9" type="ordered locus">PANA_0105</name>
</gene>
<dbReference type="AlphaFoldDB" id="D4GGH1"/>
<evidence type="ECO:0000259" key="7">
    <source>
        <dbReference type="Pfam" id="PF24859"/>
    </source>
</evidence>
<dbReference type="Proteomes" id="UP000001702">
    <property type="component" value="Chromosome"/>
</dbReference>
<evidence type="ECO:0000256" key="5">
    <source>
        <dbReference type="SAM" id="MobiDB-lite"/>
    </source>
</evidence>
<evidence type="ECO:0000256" key="1">
    <source>
        <dbReference type="ARBA" id="ARBA00004496"/>
    </source>
</evidence>
<comment type="function">
    <text evidence="4">Necessary for formate dehydrogenase activity.</text>
</comment>
<dbReference type="Pfam" id="PF24859">
    <property type="entry name" value="FdhE_central"/>
    <property type="match status" value="1"/>
</dbReference>
<feature type="domain" description="FdhE central" evidence="7">
    <location>
        <begin position="295"/>
        <end position="332"/>
    </location>
</feature>
<dbReference type="Gene3D" id="3.90.1670.10">
    <property type="entry name" value="FdhE-like domain"/>
    <property type="match status" value="1"/>
</dbReference>
<evidence type="ECO:0000313" key="9">
    <source>
        <dbReference type="EMBL" id="ADD75272.1"/>
    </source>
</evidence>
<dbReference type="eggNOG" id="COG3058">
    <property type="taxonomic scope" value="Bacteria"/>
</dbReference>
<dbReference type="FunFam" id="3.90.1670.10:FF:000001">
    <property type="entry name" value="Protein FdhE"/>
    <property type="match status" value="1"/>
</dbReference>
<dbReference type="Pfam" id="PF04216">
    <property type="entry name" value="FdhE_N"/>
    <property type="match status" value="1"/>
</dbReference>
<dbReference type="Pfam" id="PF24860">
    <property type="entry name" value="FdhE_C"/>
    <property type="match status" value="1"/>
</dbReference>
<keyword evidence="2 4" id="KW-0963">Cytoplasm</keyword>
<feature type="domain" description="FdhE C-terminal" evidence="8">
    <location>
        <begin position="334"/>
        <end position="409"/>
    </location>
</feature>
<feature type="domain" description="FdhE N-terminal" evidence="6">
    <location>
        <begin position="129"/>
        <end position="290"/>
    </location>
</feature>
<dbReference type="PANTHER" id="PTHR37689:SF1">
    <property type="entry name" value="PROTEIN FDHE"/>
    <property type="match status" value="1"/>
</dbReference>